<dbReference type="SUPFAM" id="SSF55347">
    <property type="entry name" value="Glyceraldehyde-3-phosphate dehydrogenase-like, C-terminal domain"/>
    <property type="match status" value="1"/>
</dbReference>
<dbReference type="InterPro" id="IPR036291">
    <property type="entry name" value="NAD(P)-bd_dom_sf"/>
</dbReference>
<dbReference type="Gene3D" id="3.30.360.10">
    <property type="entry name" value="Dihydrodipicolinate Reductase, domain 2"/>
    <property type="match status" value="1"/>
</dbReference>
<proteinExistence type="predicted"/>
<accession>A0ABW4SKV2</accession>
<dbReference type="Gene3D" id="3.40.50.720">
    <property type="entry name" value="NAD(P)-binding Rossmann-like Domain"/>
    <property type="match status" value="1"/>
</dbReference>
<dbReference type="Pfam" id="PF22725">
    <property type="entry name" value="GFO_IDH_MocA_C3"/>
    <property type="match status" value="1"/>
</dbReference>
<dbReference type="RefSeq" id="WP_381538877.1">
    <property type="nucleotide sequence ID" value="NZ_JBHUGI010000032.1"/>
</dbReference>
<keyword evidence="4" id="KW-1185">Reference proteome</keyword>
<dbReference type="SUPFAM" id="SSF51735">
    <property type="entry name" value="NAD(P)-binding Rossmann-fold domains"/>
    <property type="match status" value="1"/>
</dbReference>
<dbReference type="InterPro" id="IPR051450">
    <property type="entry name" value="Gfo/Idh/MocA_Oxidoreductases"/>
</dbReference>
<comment type="caution">
    <text evidence="3">The sequence shown here is derived from an EMBL/GenBank/DDBJ whole genome shotgun (WGS) entry which is preliminary data.</text>
</comment>
<evidence type="ECO:0000259" key="2">
    <source>
        <dbReference type="Pfam" id="PF22725"/>
    </source>
</evidence>
<dbReference type="InterPro" id="IPR000683">
    <property type="entry name" value="Gfo/Idh/MocA-like_OxRdtase_N"/>
</dbReference>
<evidence type="ECO:0000313" key="3">
    <source>
        <dbReference type="EMBL" id="MFD1929069.1"/>
    </source>
</evidence>
<name>A0ABW4SKV2_9BACL</name>
<evidence type="ECO:0000259" key="1">
    <source>
        <dbReference type="Pfam" id="PF01408"/>
    </source>
</evidence>
<protein>
    <submittedName>
        <fullName evidence="3">Gfo/Idh/MocA family protein</fullName>
    </submittedName>
</protein>
<organism evidence="3 4">
    <name type="scientific">Sporosarcina siberiensis</name>
    <dbReference type="NCBI Taxonomy" id="1365606"/>
    <lineage>
        <taxon>Bacteria</taxon>
        <taxon>Bacillati</taxon>
        <taxon>Bacillota</taxon>
        <taxon>Bacilli</taxon>
        <taxon>Bacillales</taxon>
        <taxon>Caryophanaceae</taxon>
        <taxon>Sporosarcina</taxon>
    </lineage>
</organism>
<dbReference type="InterPro" id="IPR055170">
    <property type="entry name" value="GFO_IDH_MocA-like_dom"/>
</dbReference>
<feature type="domain" description="Gfo/Idh/MocA-like oxidoreductase N-terminal" evidence="1">
    <location>
        <begin position="6"/>
        <end position="119"/>
    </location>
</feature>
<dbReference type="PANTHER" id="PTHR43377">
    <property type="entry name" value="BILIVERDIN REDUCTASE A"/>
    <property type="match status" value="1"/>
</dbReference>
<dbReference type="Pfam" id="PF01408">
    <property type="entry name" value="GFO_IDH_MocA"/>
    <property type="match status" value="1"/>
</dbReference>
<reference evidence="4" key="1">
    <citation type="journal article" date="2019" name="Int. J. Syst. Evol. Microbiol.">
        <title>The Global Catalogue of Microorganisms (GCM) 10K type strain sequencing project: providing services to taxonomists for standard genome sequencing and annotation.</title>
        <authorList>
            <consortium name="The Broad Institute Genomics Platform"/>
            <consortium name="The Broad Institute Genome Sequencing Center for Infectious Disease"/>
            <person name="Wu L."/>
            <person name="Ma J."/>
        </authorList>
    </citation>
    <scope>NUCLEOTIDE SEQUENCE [LARGE SCALE GENOMIC DNA]</scope>
    <source>
        <strain evidence="4">CGMCC 4.7177</strain>
    </source>
</reference>
<feature type="domain" description="GFO/IDH/MocA-like oxidoreductase" evidence="2">
    <location>
        <begin position="130"/>
        <end position="250"/>
    </location>
</feature>
<evidence type="ECO:0000313" key="4">
    <source>
        <dbReference type="Proteomes" id="UP001597218"/>
    </source>
</evidence>
<dbReference type="PANTHER" id="PTHR43377:SF1">
    <property type="entry name" value="BILIVERDIN REDUCTASE A"/>
    <property type="match status" value="1"/>
</dbReference>
<dbReference type="Proteomes" id="UP001597218">
    <property type="component" value="Unassembled WGS sequence"/>
</dbReference>
<sequence length="316" mass="35489">MKKTTFAIVGTGIVGERIINQLQKNDCVEIIAVFDENKQRLSEIANKYGLTVASSYDEVLSLKPNWVYIGTPPVSHASLSKRAIAENLNVLCEKPLAHDAFDGETMAKAAEESGVITAMHFPLMYSPPVRHFMEMIEKGAIGDIVRVELNTYFPHWPRLWQQNPWIGSREQGGFTREVFPHYLQLMYRMFGRVTLTEHNTVYPNDSALAETSVLAIGKTEKQIPVLLNGLTGVGQLEELSYIVYGTEGVLKLHNWAELSMAQKDRPFEILTSFDSVKTLVEECIVASQDETAFLVPFSEGLEIQRLIDQLLAVQNL</sequence>
<gene>
    <name evidence="3" type="ORF">ACFSFY_13580</name>
</gene>
<dbReference type="EMBL" id="JBHUGI010000032">
    <property type="protein sequence ID" value="MFD1929069.1"/>
    <property type="molecule type" value="Genomic_DNA"/>
</dbReference>